<keyword evidence="2" id="KW-0812">Transmembrane</keyword>
<dbReference type="InterPro" id="IPR006342">
    <property type="entry name" value="FkbM_mtfrase"/>
</dbReference>
<sequence length="321" mass="35498">MGVTLQHVIIVFLASLFLIQFSLHTWISSHHNPVSRFDSCPILNSEPKVWSAKQRRYKNRHPHHAKRCKLRRLGGHREDQYGGWQICETEELLVSKTANSAEDRALVYSFGLGTDTSFDEDIISQYGAVVHGFDPTPGSLKYVRERSASLPDCNFAIHPFGLNDKDGEIKLYPPENPEHISHNQIPREGARPVTATLLRLATVMQLLGHTRVHILKMDVEGAEFGVLETLLSLPPLGEDDYGDGSGLSDGWAAPQRDSSGGGPDLPFDQLCVEFHPSIHPGGQEAGNAAVQRIVRALARRGFSLVHDTGAQELSFARLAVF</sequence>
<dbReference type="NCBIfam" id="TIGR01444">
    <property type="entry name" value="fkbM_fam"/>
    <property type="match status" value="1"/>
</dbReference>
<gene>
    <name evidence="4" type="ORF">CCUR1050_LOCUS23047</name>
</gene>
<dbReference type="InterPro" id="IPR029063">
    <property type="entry name" value="SAM-dependent_MTases_sf"/>
</dbReference>
<feature type="transmembrane region" description="Helical" evidence="2">
    <location>
        <begin position="7"/>
        <end position="27"/>
    </location>
</feature>
<dbReference type="Pfam" id="PF05050">
    <property type="entry name" value="Methyltransf_21"/>
    <property type="match status" value="1"/>
</dbReference>
<keyword evidence="2" id="KW-0472">Membrane</keyword>
<dbReference type="SUPFAM" id="SSF53335">
    <property type="entry name" value="S-adenosyl-L-methionine-dependent methyltransferases"/>
    <property type="match status" value="1"/>
</dbReference>
<accession>A0A7S0MNV2</accession>
<dbReference type="Gene3D" id="3.40.50.150">
    <property type="entry name" value="Vaccinia Virus protein VP39"/>
    <property type="match status" value="1"/>
</dbReference>
<protein>
    <recommendedName>
        <fullName evidence="3">Methyltransferase FkbM domain-containing protein</fullName>
    </recommendedName>
</protein>
<organism evidence="4">
    <name type="scientific">Cryptomonas curvata</name>
    <dbReference type="NCBI Taxonomy" id="233186"/>
    <lineage>
        <taxon>Eukaryota</taxon>
        <taxon>Cryptophyceae</taxon>
        <taxon>Cryptomonadales</taxon>
        <taxon>Cryptomonadaceae</taxon>
        <taxon>Cryptomonas</taxon>
    </lineage>
</organism>
<dbReference type="PANTHER" id="PTHR32026:SF10">
    <property type="entry name" value="METHYLTRANSFERASE-LIKE PROTEIN 24-RELATED"/>
    <property type="match status" value="1"/>
</dbReference>
<reference evidence="4" key="1">
    <citation type="submission" date="2021-01" db="EMBL/GenBank/DDBJ databases">
        <authorList>
            <person name="Corre E."/>
            <person name="Pelletier E."/>
            <person name="Niang G."/>
            <person name="Scheremetjew M."/>
            <person name="Finn R."/>
            <person name="Kale V."/>
            <person name="Holt S."/>
            <person name="Cochrane G."/>
            <person name="Meng A."/>
            <person name="Brown T."/>
            <person name="Cohen L."/>
        </authorList>
    </citation>
    <scope>NUCLEOTIDE SEQUENCE</scope>
    <source>
        <strain evidence="4">CCAP979/52</strain>
    </source>
</reference>
<proteinExistence type="predicted"/>
<feature type="region of interest" description="Disordered" evidence="1">
    <location>
        <begin position="243"/>
        <end position="266"/>
    </location>
</feature>
<dbReference type="EMBL" id="HBEZ01041800">
    <property type="protein sequence ID" value="CAD8645362.1"/>
    <property type="molecule type" value="Transcribed_RNA"/>
</dbReference>
<evidence type="ECO:0000313" key="4">
    <source>
        <dbReference type="EMBL" id="CAD8645362.1"/>
    </source>
</evidence>
<keyword evidence="2" id="KW-1133">Transmembrane helix</keyword>
<dbReference type="AlphaFoldDB" id="A0A7S0MNV2"/>
<dbReference type="InterPro" id="IPR026913">
    <property type="entry name" value="METTL24"/>
</dbReference>
<evidence type="ECO:0000256" key="1">
    <source>
        <dbReference type="SAM" id="MobiDB-lite"/>
    </source>
</evidence>
<dbReference type="PANTHER" id="PTHR32026">
    <property type="entry name" value="METHYLTRANSFERASE-LIKE PROTEIN 24"/>
    <property type="match status" value="1"/>
</dbReference>
<feature type="domain" description="Methyltransferase FkbM" evidence="3">
    <location>
        <begin position="124"/>
        <end position="228"/>
    </location>
</feature>
<evidence type="ECO:0000256" key="2">
    <source>
        <dbReference type="SAM" id="Phobius"/>
    </source>
</evidence>
<name>A0A7S0MNV2_9CRYP</name>
<evidence type="ECO:0000259" key="3">
    <source>
        <dbReference type="Pfam" id="PF05050"/>
    </source>
</evidence>